<evidence type="ECO:0000313" key="4">
    <source>
        <dbReference type="Proteomes" id="UP000218231"/>
    </source>
</evidence>
<feature type="coiled-coil region" evidence="1">
    <location>
        <begin position="905"/>
        <end position="1006"/>
    </location>
</feature>
<sequence>MSQTQQPLNLAALQAFVQSDASAEPDNIHHWYQKLSEYDLEGAESPADIQLIHEATKYLMNFYFTAAEEQKRIAEKEAIECAEKEEAWEEQRQILKEELDELRERITTRADAGGSSEAFRAQIDSLKEENRQLQQATRDRDREMADQRDRFESLAARVEMLTRERDSLAEHRVQLEDAIRQLNRRLSSKTEDQSSEWETRKLRIRNEQAIALSKQMEVVVTQNDELRSEVSRVSDALEEATQLIENSAHKYAELLKSYDDAKDMLRELTEENDKLTAAIQSYETNEGEAANRQADSTSRMQKLIDSQMVEIRELQNELTSANTEVAALQAMIREDRSAEKEAELEKLKDELVKATKTARTLFGEAMAASSQGASSSDPTVQLQMRILQFEHNAQQLRDTMDQKQKEAQKLEETLEEKENLHAELAAELENLKERKFGDARSEINRLETQLKFRDKQIAKLTNHCTMLQVELGRYAEFGVNQGTHRAEKITDEERKEQITSETKKTDRTTKIVDEKKTIIEEEEEAVEIEEKQSEKGTQRRKKQVVIYGTVAEQSLLIASLYSEIMSLLEELTAKDKQLNEMGSVENESKKKFDEIKTELKMAYEQIDSLEKLKVEIPEKMLDEMQKIEDSEVKRLLDSIRIGGTELERRMAEVTRKFISERVQRIRLSRKAALLQKKCERMEAMGKKAIEAKNHIKMQSGKQLARLQYQLDMSLIDLARLQTSVINSVPLTKYEDLLAKYKNVVASDSGIEMTIGEEIASRQNIELSDKLEEKTAEWIAKEKMLKKINEVLIDQNEFWSKEVEILQSENEELKKFIEDIENESDLKSVMGAIESRLLDTIRELQENLAVQRKEKRSKKDAEKDKMTAKQQSRQIQKRLFSAIHILQTENTALRTQQLGRVTLQQVEALKKKIIEARQKEIELEKKSKIIEEIEEKSRNEERRRQIEHDVKDLIAHGEVHQLQTRLQNAMQNASLMSAKCNNLEKMVKSKEQQLTDLRDDLEELTKWNEEKAVLIESLKNWSVDLEEEEKPSVKNEFIKSEQMEPQESDYEMDMQSETSDESVQRERVVVKTIVRDNSRQFEMRIAQMKDAAEAALRGYKEQLAQRDAAIETYKELLLSKINEEPNIEKSPGKQRKEQRNIPDSETEKALRDAISEINRLNIELNELEDANRNLAKDRRRVVPMVHASVQTNQELSEIREESESSRSEDEVDRTSHSTSRQQEQRMISALDLRESEEITRQMEDARQTERYKMEIRTLKARLQRLTQTNKDLLMTCEKIREDALQELEAKHSDTNAVNERRNAELKVELDKLRRRNGQLRKGNDELNKEISELRQELSGYEKDKKIDTAEWHRRKKLEESLDLMKKRLEKAVEKEQLASEALTKKEKRLEDIAREQENRQIEMERINRRLRIITKERDEALQSVETIKSTIGRSQIIEDKLQKREKDLFSQQQTVRKLQSELTSIREEKDHLKRKLEEERKMKREMAVRGRSAKVEHRAAQTEEETRRIVPRDRGRGQTSVAIQAMINGESTRRGMDNVKSTTSTMREEIVIVRQENNDKLKEALHSTEQRLFEATRKLKVIESNYSALETRYQELATTKTRIEDESRQLGAVTILADKLEAKDKEIIRLKRHINELENKLSE</sequence>
<feature type="coiled-coil region" evidence="1">
    <location>
        <begin position="511"/>
        <end position="539"/>
    </location>
</feature>
<feature type="region of interest" description="Disordered" evidence="2">
    <location>
        <begin position="1482"/>
        <end position="1517"/>
    </location>
</feature>
<feature type="coiled-coil region" evidence="1">
    <location>
        <begin position="223"/>
        <end position="463"/>
    </location>
</feature>
<feature type="coiled-coil region" evidence="1">
    <location>
        <begin position="1149"/>
        <end position="1179"/>
    </location>
</feature>
<dbReference type="Proteomes" id="UP000218231">
    <property type="component" value="Unassembled WGS sequence"/>
</dbReference>
<feature type="coiled-coil region" evidence="1">
    <location>
        <begin position="1247"/>
        <end position="1422"/>
    </location>
</feature>
<evidence type="ECO:0000256" key="2">
    <source>
        <dbReference type="SAM" id="MobiDB-lite"/>
    </source>
</evidence>
<dbReference type="STRING" id="2018661.A0A2A2KMI0"/>
<feature type="region of interest" description="Disordered" evidence="2">
    <location>
        <begin position="1184"/>
        <end position="1223"/>
    </location>
</feature>
<feature type="coiled-coil region" evidence="1">
    <location>
        <begin position="1557"/>
        <end position="1639"/>
    </location>
</feature>
<feature type="compositionally biased region" description="Basic and acidic residues" evidence="2">
    <location>
        <begin position="1482"/>
        <end position="1515"/>
    </location>
</feature>
<proteinExistence type="predicted"/>
<dbReference type="EMBL" id="LIAE01008224">
    <property type="protein sequence ID" value="PAV75049.1"/>
    <property type="molecule type" value="Genomic_DNA"/>
</dbReference>
<protein>
    <submittedName>
        <fullName evidence="3">Uncharacterized protein</fullName>
    </submittedName>
</protein>
<organism evidence="3 4">
    <name type="scientific">Diploscapter pachys</name>
    <dbReference type="NCBI Taxonomy" id="2018661"/>
    <lineage>
        <taxon>Eukaryota</taxon>
        <taxon>Metazoa</taxon>
        <taxon>Ecdysozoa</taxon>
        <taxon>Nematoda</taxon>
        <taxon>Chromadorea</taxon>
        <taxon>Rhabditida</taxon>
        <taxon>Rhabditina</taxon>
        <taxon>Rhabditomorpha</taxon>
        <taxon>Rhabditoidea</taxon>
        <taxon>Rhabditidae</taxon>
        <taxon>Diploscapter</taxon>
    </lineage>
</organism>
<evidence type="ECO:0000313" key="3">
    <source>
        <dbReference type="EMBL" id="PAV75049.1"/>
    </source>
</evidence>
<dbReference type="OrthoDB" id="5864070at2759"/>
<keyword evidence="1" id="KW-0175">Coiled coil</keyword>
<comment type="caution">
    <text evidence="3">The sequence shown here is derived from an EMBL/GenBank/DDBJ whole genome shotgun (WGS) entry which is preliminary data.</text>
</comment>
<keyword evidence="4" id="KW-1185">Reference proteome</keyword>
<reference evidence="3 4" key="1">
    <citation type="journal article" date="2017" name="Curr. Biol.">
        <title>Genome architecture and evolution of a unichromosomal asexual nematode.</title>
        <authorList>
            <person name="Fradin H."/>
            <person name="Zegar C."/>
            <person name="Gutwein M."/>
            <person name="Lucas J."/>
            <person name="Kovtun M."/>
            <person name="Corcoran D."/>
            <person name="Baugh L.R."/>
            <person name="Kiontke K."/>
            <person name="Gunsalus K."/>
            <person name="Fitch D.H."/>
            <person name="Piano F."/>
        </authorList>
    </citation>
    <scope>NUCLEOTIDE SEQUENCE [LARGE SCALE GENOMIC DNA]</scope>
    <source>
        <strain evidence="3">PF1309</strain>
    </source>
</reference>
<accession>A0A2A2KMI0</accession>
<feature type="compositionally biased region" description="Basic and acidic residues" evidence="2">
    <location>
        <begin position="856"/>
        <end position="866"/>
    </location>
</feature>
<feature type="region of interest" description="Disordered" evidence="2">
    <location>
        <begin position="851"/>
        <end position="870"/>
    </location>
</feature>
<feature type="region of interest" description="Disordered" evidence="2">
    <location>
        <begin position="125"/>
        <end position="146"/>
    </location>
</feature>
<name>A0A2A2KMI0_9BILA</name>
<evidence type="ECO:0000256" key="1">
    <source>
        <dbReference type="SAM" id="Coils"/>
    </source>
</evidence>
<feature type="region of interest" description="Disordered" evidence="2">
    <location>
        <begin position="1123"/>
        <end position="1147"/>
    </location>
</feature>
<feature type="compositionally biased region" description="Basic and acidic residues" evidence="2">
    <location>
        <begin position="1195"/>
        <end position="1214"/>
    </location>
</feature>
<gene>
    <name evidence="3" type="ORF">WR25_06373</name>
</gene>